<dbReference type="OrthoDB" id="3938544at2759"/>
<dbReference type="AlphaFoldDB" id="A0A6H0XS84"/>
<organism evidence="1 2">
    <name type="scientific">Peltaster fructicola</name>
    <dbReference type="NCBI Taxonomy" id="286661"/>
    <lineage>
        <taxon>Eukaryota</taxon>
        <taxon>Fungi</taxon>
        <taxon>Dikarya</taxon>
        <taxon>Ascomycota</taxon>
        <taxon>Pezizomycotina</taxon>
        <taxon>Dothideomycetes</taxon>
        <taxon>Dothideomycetes incertae sedis</taxon>
        <taxon>Peltaster</taxon>
    </lineage>
</organism>
<dbReference type="EMBL" id="CP051140">
    <property type="protein sequence ID" value="QIW97494.1"/>
    <property type="molecule type" value="Genomic_DNA"/>
</dbReference>
<dbReference type="Proteomes" id="UP000503462">
    <property type="component" value="Chromosome 2"/>
</dbReference>
<accession>A0A6H0XS84</accession>
<name>A0A6H0XS84_9PEZI</name>
<protein>
    <submittedName>
        <fullName evidence="1">Uncharacterized protein</fullName>
    </submittedName>
</protein>
<proteinExistence type="predicted"/>
<reference evidence="1 2" key="1">
    <citation type="journal article" date="2016" name="Sci. Rep.">
        <title>Peltaster fructicola genome reveals evolution from an invasive phytopathogen to an ectophytic parasite.</title>
        <authorList>
            <person name="Xu C."/>
            <person name="Chen H."/>
            <person name="Gleason M.L."/>
            <person name="Xu J.R."/>
            <person name="Liu H."/>
            <person name="Zhang R."/>
            <person name="Sun G."/>
        </authorList>
    </citation>
    <scope>NUCLEOTIDE SEQUENCE [LARGE SCALE GENOMIC DNA]</scope>
    <source>
        <strain evidence="1 2">LNHT1506</strain>
    </source>
</reference>
<gene>
    <name evidence="1" type="ORF">AMS68_003012</name>
</gene>
<evidence type="ECO:0000313" key="2">
    <source>
        <dbReference type="Proteomes" id="UP000503462"/>
    </source>
</evidence>
<keyword evidence="2" id="KW-1185">Reference proteome</keyword>
<evidence type="ECO:0000313" key="1">
    <source>
        <dbReference type="EMBL" id="QIW97494.1"/>
    </source>
</evidence>
<sequence>MDGLEDLVLDVDADDYAEAAAGDIPSVPRTYQSEEQFQAIKSTYVAKHDGGTSYIDLLKQIPELGDSTCSEKIRLDKKQQLLLGYAAGELYYAKRYPDLLQLCERLQSRCQLDTKLSASIGRWMLKCKDKLG</sequence>